<evidence type="ECO:0000256" key="1">
    <source>
        <dbReference type="SAM" id="MobiDB-lite"/>
    </source>
</evidence>
<organism evidence="2 3">
    <name type="scientific">Ensete ventricosum</name>
    <name type="common">Abyssinian banana</name>
    <name type="synonym">Musa ensete</name>
    <dbReference type="NCBI Taxonomy" id="4639"/>
    <lineage>
        <taxon>Eukaryota</taxon>
        <taxon>Viridiplantae</taxon>
        <taxon>Streptophyta</taxon>
        <taxon>Embryophyta</taxon>
        <taxon>Tracheophyta</taxon>
        <taxon>Spermatophyta</taxon>
        <taxon>Magnoliopsida</taxon>
        <taxon>Liliopsida</taxon>
        <taxon>Zingiberales</taxon>
        <taxon>Musaceae</taxon>
        <taxon>Ensete</taxon>
    </lineage>
</organism>
<accession>A0A426XJD7</accession>
<feature type="compositionally biased region" description="Basic and acidic residues" evidence="1">
    <location>
        <begin position="126"/>
        <end position="140"/>
    </location>
</feature>
<feature type="compositionally biased region" description="Polar residues" evidence="1">
    <location>
        <begin position="25"/>
        <end position="40"/>
    </location>
</feature>
<dbReference type="AlphaFoldDB" id="A0A426XJD7"/>
<dbReference type="EMBL" id="AMZH03020063">
    <property type="protein sequence ID" value="RRT39574.1"/>
    <property type="molecule type" value="Genomic_DNA"/>
</dbReference>
<evidence type="ECO:0000313" key="2">
    <source>
        <dbReference type="EMBL" id="RRT39574.1"/>
    </source>
</evidence>
<sequence length="140" mass="15438">MLQERPSSNPSLEHLGGQAHIPLPTLQTGGLNSLLPTKETSVPKPTPNRYWRILNDPRFSPPIANPEPLIVSAEVFLSLTHRVHTLVGLMQTIVPHTPQLMQTLASQQPGVPRQAPHQGASQSPPIRREQPDNRDRAVPN</sequence>
<reference evidence="2 3" key="1">
    <citation type="journal article" date="2014" name="Agronomy (Basel)">
        <title>A Draft Genome Sequence for Ensete ventricosum, the Drought-Tolerant Tree Against Hunger.</title>
        <authorList>
            <person name="Harrison J."/>
            <person name="Moore K.A."/>
            <person name="Paszkiewicz K."/>
            <person name="Jones T."/>
            <person name="Grant M."/>
            <person name="Ambacheew D."/>
            <person name="Muzemil S."/>
            <person name="Studholme D.J."/>
        </authorList>
    </citation>
    <scope>NUCLEOTIDE SEQUENCE [LARGE SCALE GENOMIC DNA]</scope>
</reference>
<protein>
    <submittedName>
        <fullName evidence="2">Uncharacterized protein</fullName>
    </submittedName>
</protein>
<gene>
    <name evidence="2" type="ORF">B296_00045487</name>
</gene>
<name>A0A426XJD7_ENSVE</name>
<feature type="region of interest" description="Disordered" evidence="1">
    <location>
        <begin position="100"/>
        <end position="140"/>
    </location>
</feature>
<feature type="compositionally biased region" description="Polar residues" evidence="1">
    <location>
        <begin position="100"/>
        <end position="109"/>
    </location>
</feature>
<comment type="caution">
    <text evidence="2">The sequence shown here is derived from an EMBL/GenBank/DDBJ whole genome shotgun (WGS) entry which is preliminary data.</text>
</comment>
<feature type="region of interest" description="Disordered" evidence="1">
    <location>
        <begin position="1"/>
        <end position="49"/>
    </location>
</feature>
<proteinExistence type="predicted"/>
<feature type="compositionally biased region" description="Polar residues" evidence="1">
    <location>
        <begin position="1"/>
        <end position="11"/>
    </location>
</feature>
<evidence type="ECO:0000313" key="3">
    <source>
        <dbReference type="Proteomes" id="UP000287651"/>
    </source>
</evidence>
<dbReference type="Proteomes" id="UP000287651">
    <property type="component" value="Unassembled WGS sequence"/>
</dbReference>